<feature type="transmembrane region" description="Helical" evidence="1">
    <location>
        <begin position="86"/>
        <end position="104"/>
    </location>
</feature>
<proteinExistence type="predicted"/>
<protein>
    <submittedName>
        <fullName evidence="2">DUF2752 domain-containing protein</fullName>
    </submittedName>
</protein>
<dbReference type="RefSeq" id="WP_235323390.1">
    <property type="nucleotide sequence ID" value="NZ_JAFBIT010000002.1"/>
</dbReference>
<evidence type="ECO:0000313" key="2">
    <source>
        <dbReference type="EMBL" id="MCF2652332.1"/>
    </source>
</evidence>
<dbReference type="EMBL" id="JAFBIT010000002">
    <property type="protein sequence ID" value="MCF2652332.1"/>
    <property type="molecule type" value="Genomic_DNA"/>
</dbReference>
<dbReference type="Pfam" id="PF10825">
    <property type="entry name" value="DUF2752"/>
    <property type="match status" value="1"/>
</dbReference>
<evidence type="ECO:0000256" key="1">
    <source>
        <dbReference type="SAM" id="Phobius"/>
    </source>
</evidence>
<reference evidence="2 3" key="1">
    <citation type="submission" date="2020-12" db="EMBL/GenBank/DDBJ databases">
        <title>Whole genome sequences of gut porcine anaerobes.</title>
        <authorList>
            <person name="Kubasova T."/>
            <person name="Jahodarova E."/>
            <person name="Rychlik I."/>
        </authorList>
    </citation>
    <scope>NUCLEOTIDE SEQUENCE [LARGE SCALE GENOMIC DNA]</scope>
    <source>
        <strain evidence="2 3">An867</strain>
    </source>
</reference>
<keyword evidence="1" id="KW-0472">Membrane</keyword>
<sequence>MRRLWKRRLLWGAVTVACLVLIYHCPFRYLLGVACPGCGMTRALLAAVFSDFETAFAFHPLFPLLIPAALYLGLRESGRLRLTPRAENTYILLFAGLFILVYVLRLCAGDPIVQPDFSASWLARVLHLLQR</sequence>
<feature type="transmembrane region" description="Helical" evidence="1">
    <location>
        <begin position="56"/>
        <end position="74"/>
    </location>
</feature>
<comment type="caution">
    <text evidence="2">The sequence shown here is derived from an EMBL/GenBank/DDBJ whole genome shotgun (WGS) entry which is preliminary data.</text>
</comment>
<gene>
    <name evidence="2" type="ORF">JQM67_06940</name>
</gene>
<evidence type="ECO:0000313" key="3">
    <source>
        <dbReference type="Proteomes" id="UP001299220"/>
    </source>
</evidence>
<dbReference type="InterPro" id="IPR021215">
    <property type="entry name" value="DUF2752"/>
</dbReference>
<accession>A0ABS9CNA0</accession>
<keyword evidence="1" id="KW-1133">Transmembrane helix</keyword>
<dbReference type="Proteomes" id="UP001299220">
    <property type="component" value="Unassembled WGS sequence"/>
</dbReference>
<keyword evidence="3" id="KW-1185">Reference proteome</keyword>
<name>A0ABS9CNA0_9FIRM</name>
<organism evidence="2 3">
    <name type="scientific">Anaeromassilibacillus senegalensis</name>
    <dbReference type="NCBI Taxonomy" id="1673717"/>
    <lineage>
        <taxon>Bacteria</taxon>
        <taxon>Bacillati</taxon>
        <taxon>Bacillota</taxon>
        <taxon>Clostridia</taxon>
        <taxon>Eubacteriales</taxon>
        <taxon>Acutalibacteraceae</taxon>
        <taxon>Anaeromassilibacillus</taxon>
    </lineage>
</organism>
<keyword evidence="1" id="KW-0812">Transmembrane</keyword>